<feature type="non-terminal residue" evidence="1">
    <location>
        <position position="94"/>
    </location>
</feature>
<feature type="non-terminal residue" evidence="1">
    <location>
        <position position="1"/>
    </location>
</feature>
<evidence type="ECO:0000313" key="2">
    <source>
        <dbReference type="Proteomes" id="UP000789366"/>
    </source>
</evidence>
<name>A0ACA9QH03_9GLOM</name>
<sequence>AMIYHGLRPEFNIGTPKCYVRLAKQCTNSDIKKRPTAVEIINKLENWKNIIVVNDSNVKSNMKKGSTTFGIFNKLKKWRKSIVINDSYAKLDKQ</sequence>
<reference evidence="1" key="1">
    <citation type="submission" date="2021-06" db="EMBL/GenBank/DDBJ databases">
        <authorList>
            <person name="Kallberg Y."/>
            <person name="Tangrot J."/>
            <person name="Rosling A."/>
        </authorList>
    </citation>
    <scope>NUCLEOTIDE SEQUENCE</scope>
    <source>
        <strain evidence="1">28 12/20/2015</strain>
    </source>
</reference>
<dbReference type="EMBL" id="CAJVPW010042825">
    <property type="protein sequence ID" value="CAG8750972.1"/>
    <property type="molecule type" value="Genomic_DNA"/>
</dbReference>
<dbReference type="Proteomes" id="UP000789366">
    <property type="component" value="Unassembled WGS sequence"/>
</dbReference>
<organism evidence="1 2">
    <name type="scientific">Cetraspora pellucida</name>
    <dbReference type="NCBI Taxonomy" id="1433469"/>
    <lineage>
        <taxon>Eukaryota</taxon>
        <taxon>Fungi</taxon>
        <taxon>Fungi incertae sedis</taxon>
        <taxon>Mucoromycota</taxon>
        <taxon>Glomeromycotina</taxon>
        <taxon>Glomeromycetes</taxon>
        <taxon>Diversisporales</taxon>
        <taxon>Gigasporaceae</taxon>
        <taxon>Cetraspora</taxon>
    </lineage>
</organism>
<keyword evidence="2" id="KW-1185">Reference proteome</keyword>
<proteinExistence type="predicted"/>
<evidence type="ECO:0000313" key="1">
    <source>
        <dbReference type="EMBL" id="CAG8750972.1"/>
    </source>
</evidence>
<gene>
    <name evidence="1" type="ORF">SPELUC_LOCUS14473</name>
</gene>
<protein>
    <submittedName>
        <fullName evidence="1">9558_t:CDS:1</fullName>
    </submittedName>
</protein>
<accession>A0ACA9QH03</accession>
<comment type="caution">
    <text evidence="1">The sequence shown here is derived from an EMBL/GenBank/DDBJ whole genome shotgun (WGS) entry which is preliminary data.</text>
</comment>